<proteinExistence type="predicted"/>
<evidence type="ECO:0000313" key="6">
    <source>
        <dbReference type="EMBL" id="OHJ55787.1"/>
    </source>
</evidence>
<dbReference type="Proteomes" id="UP000839834">
    <property type="component" value="Unassembled WGS sequence"/>
</dbReference>
<organism evidence="6">
    <name type="scientific">Salmonella enterica</name>
    <name type="common">Salmonella choleraesuis</name>
    <dbReference type="NCBI Taxonomy" id="28901"/>
    <lineage>
        <taxon>Bacteria</taxon>
        <taxon>Pseudomonadati</taxon>
        <taxon>Pseudomonadota</taxon>
        <taxon>Gammaproteobacteria</taxon>
        <taxon>Enterobacterales</taxon>
        <taxon>Enterobacteriaceae</taxon>
        <taxon>Salmonella</taxon>
    </lineage>
</organism>
<dbReference type="Proteomes" id="UP000866740">
    <property type="component" value="Unassembled WGS sequence"/>
</dbReference>
<reference evidence="3" key="3">
    <citation type="submission" date="2018-08" db="EMBL/GenBank/DDBJ databases">
        <authorList>
            <consortium name="GenomeTrakr network: Whole genome sequencing for foodborne pathogen traceback"/>
        </authorList>
    </citation>
    <scope>NUCLEOTIDE SEQUENCE [LARGE SCALE GENOMIC DNA]</scope>
    <source>
        <strain evidence="5">CFSAN048114</strain>
        <strain evidence="4">FLUFL-1338</strain>
        <strain evidence="3">FLUFL-367</strain>
    </source>
</reference>
<evidence type="ECO:0000313" key="4">
    <source>
        <dbReference type="EMBL" id="MIK90912.1"/>
    </source>
</evidence>
<evidence type="ECO:0000313" key="2">
    <source>
        <dbReference type="EMBL" id="AXD73435.1"/>
    </source>
</evidence>
<protein>
    <submittedName>
        <fullName evidence="6">Addiction module toxin RelE</fullName>
    </submittedName>
</protein>
<reference evidence="2 7" key="2">
    <citation type="submission" date="2018-06" db="EMBL/GenBank/DDBJ databases">
        <title>Completed Genome Sequences of 32 Strains from Various Serotypes of Salmonella enterica.</title>
        <authorList>
            <person name="Nash J.H.E."/>
            <person name="Robertson J."/>
            <person name="Bessonov K."/>
        </authorList>
    </citation>
    <scope>NUCLEOTIDE SEQUENCE [LARGE SCALE GENOMIC DNA]</scope>
    <source>
        <strain evidence="2 7">SA20021456</strain>
    </source>
</reference>
<evidence type="ECO:0000313" key="5">
    <source>
        <dbReference type="EMBL" id="MIV42120.1"/>
    </source>
</evidence>
<evidence type="ECO:0000256" key="1">
    <source>
        <dbReference type="SAM" id="MobiDB-lite"/>
    </source>
</evidence>
<dbReference type="Proteomes" id="UP000839530">
    <property type="component" value="Unassembled WGS sequence"/>
</dbReference>
<dbReference type="Proteomes" id="UP000885283">
    <property type="component" value="Unassembled WGS sequence"/>
</dbReference>
<dbReference type="EMBL" id="RSMR01000003">
    <property type="protein sequence ID" value="MIK90912.1"/>
    <property type="molecule type" value="Genomic_DNA"/>
</dbReference>
<name>A0A1S0ZYI2_SALER</name>
<dbReference type="EMBL" id="RSUV01000001">
    <property type="protein sequence ID" value="MIV42120.1"/>
    <property type="molecule type" value="Genomic_DNA"/>
</dbReference>
<accession>A0A1S0ZYI2</accession>
<dbReference type="EMBL" id="CP030219">
    <property type="protein sequence ID" value="AXD73435.1"/>
    <property type="molecule type" value="Genomic_DNA"/>
</dbReference>
<feature type="region of interest" description="Disordered" evidence="1">
    <location>
        <begin position="23"/>
        <end position="46"/>
    </location>
</feature>
<dbReference type="AlphaFoldDB" id="A0A1S0ZYI2"/>
<dbReference type="EMBL" id="AAACVH010000030">
    <property type="protein sequence ID" value="EAA8666745.1"/>
    <property type="molecule type" value="Genomic_DNA"/>
</dbReference>
<sequence length="46" mass="5198">MKAAAKTLYAKAFMVHQSGKRMNPRELTQVSDRGEYAQATQRQLEG</sequence>
<evidence type="ECO:0000313" key="7">
    <source>
        <dbReference type="Proteomes" id="UP000251994"/>
    </source>
</evidence>
<evidence type="ECO:0000313" key="3">
    <source>
        <dbReference type="EMBL" id="EAA8666745.1"/>
    </source>
</evidence>
<gene>
    <name evidence="5" type="ORF">A7E06_00510</name>
    <name evidence="6" type="ORF">A7S51_05020</name>
    <name evidence="2" type="ORF">CHC34_22370</name>
    <name evidence="4" type="ORF">KO51_04720</name>
    <name evidence="3" type="ORF">NL99_17470</name>
</gene>
<dbReference type="Proteomes" id="UP000251994">
    <property type="component" value="Chromosome"/>
</dbReference>
<dbReference type="EMBL" id="MLTE01000002">
    <property type="protein sequence ID" value="OHJ55787.1"/>
    <property type="molecule type" value="Genomic_DNA"/>
</dbReference>
<reference evidence="6" key="1">
    <citation type="submission" date="2016-09" db="EMBL/GenBank/DDBJ databases">
        <title>Whole genome sequencing of Salmonella enterica.</title>
        <authorList>
            <person name="Bell R."/>
        </authorList>
    </citation>
    <scope>NUCLEOTIDE SEQUENCE [LARGE SCALE GENOMIC DNA]</scope>
    <source>
        <strain evidence="6">CFSAN044929</strain>
    </source>
</reference>